<comment type="caution">
    <text evidence="2">The sequence shown here is derived from an EMBL/GenBank/DDBJ whole genome shotgun (WGS) entry which is preliminary data.</text>
</comment>
<proteinExistence type="predicted"/>
<accession>A0A9W6Y7R3</accession>
<evidence type="ECO:0000313" key="3">
    <source>
        <dbReference type="Proteomes" id="UP001165121"/>
    </source>
</evidence>
<keyword evidence="1" id="KW-1133">Transmembrane helix</keyword>
<gene>
    <name evidence="2" type="ORF">Pfra01_002286100</name>
</gene>
<keyword evidence="1" id="KW-0472">Membrane</keyword>
<evidence type="ECO:0000313" key="2">
    <source>
        <dbReference type="EMBL" id="GMF54680.1"/>
    </source>
</evidence>
<protein>
    <submittedName>
        <fullName evidence="2">Unnamed protein product</fullName>
    </submittedName>
</protein>
<dbReference type="EMBL" id="BSXT01003568">
    <property type="protein sequence ID" value="GMF54680.1"/>
    <property type="molecule type" value="Genomic_DNA"/>
</dbReference>
<keyword evidence="3" id="KW-1185">Reference proteome</keyword>
<keyword evidence="1" id="KW-0812">Transmembrane</keyword>
<organism evidence="2 3">
    <name type="scientific">Phytophthora fragariaefolia</name>
    <dbReference type="NCBI Taxonomy" id="1490495"/>
    <lineage>
        <taxon>Eukaryota</taxon>
        <taxon>Sar</taxon>
        <taxon>Stramenopiles</taxon>
        <taxon>Oomycota</taxon>
        <taxon>Peronosporomycetes</taxon>
        <taxon>Peronosporales</taxon>
        <taxon>Peronosporaceae</taxon>
        <taxon>Phytophthora</taxon>
    </lineage>
</organism>
<dbReference type="Proteomes" id="UP001165121">
    <property type="component" value="Unassembled WGS sequence"/>
</dbReference>
<name>A0A9W6Y7R3_9STRA</name>
<sequence length="180" mass="19982">MIWTTSNGLGLRRSDIMDTPRRSIHLGMMITTAIPGMFATPIPTCDRSADHNDDRNFNCENMTPTPRTITTMILIAITIPIPVVIGMLIPRMIAISTQEVMTAPISRTVTITISVRIMIAIPIASATGDRDHDYDRGRGPNLDPDIEHMVPPKWYIGINDVWKPVPDIHGTQEMPDLLAT</sequence>
<reference evidence="2" key="1">
    <citation type="submission" date="2023-04" db="EMBL/GenBank/DDBJ databases">
        <title>Phytophthora fragariaefolia NBRC 109709.</title>
        <authorList>
            <person name="Ichikawa N."/>
            <person name="Sato H."/>
            <person name="Tonouchi N."/>
        </authorList>
    </citation>
    <scope>NUCLEOTIDE SEQUENCE</scope>
    <source>
        <strain evidence="2">NBRC 109709</strain>
    </source>
</reference>
<evidence type="ECO:0000256" key="1">
    <source>
        <dbReference type="SAM" id="Phobius"/>
    </source>
</evidence>
<dbReference type="AlphaFoldDB" id="A0A9W6Y7R3"/>
<feature type="transmembrane region" description="Helical" evidence="1">
    <location>
        <begin position="69"/>
        <end position="89"/>
    </location>
</feature>